<name>A0A645IH86_9ZZZZ</name>
<reference evidence="1" key="1">
    <citation type="submission" date="2019-08" db="EMBL/GenBank/DDBJ databases">
        <authorList>
            <person name="Kucharzyk K."/>
            <person name="Murdoch R.W."/>
            <person name="Higgins S."/>
            <person name="Loffler F."/>
        </authorList>
    </citation>
    <scope>NUCLEOTIDE SEQUENCE</scope>
</reference>
<sequence>MVYKAYIAQPSDEETFKSMFNILPPQDHTSWGSTELFRMSEQLDAGLYNFFVRIADQYFKVVAFRNANKDELIKLCQPAVAA</sequence>
<accession>A0A645IH86</accession>
<organism evidence="1">
    <name type="scientific">bioreactor metagenome</name>
    <dbReference type="NCBI Taxonomy" id="1076179"/>
    <lineage>
        <taxon>unclassified sequences</taxon>
        <taxon>metagenomes</taxon>
        <taxon>ecological metagenomes</taxon>
    </lineage>
</organism>
<protein>
    <submittedName>
        <fullName evidence="1">Uncharacterized protein</fullName>
    </submittedName>
</protein>
<dbReference type="EMBL" id="VSSQ01115034">
    <property type="protein sequence ID" value="MPN50658.1"/>
    <property type="molecule type" value="Genomic_DNA"/>
</dbReference>
<evidence type="ECO:0000313" key="1">
    <source>
        <dbReference type="EMBL" id="MPN50658.1"/>
    </source>
</evidence>
<proteinExistence type="predicted"/>
<dbReference type="AlphaFoldDB" id="A0A645IH86"/>
<gene>
    <name evidence="1" type="ORF">SDC9_198290</name>
</gene>
<comment type="caution">
    <text evidence="1">The sequence shown here is derived from an EMBL/GenBank/DDBJ whole genome shotgun (WGS) entry which is preliminary data.</text>
</comment>